<reference evidence="1 2" key="1">
    <citation type="submission" date="2018-03" db="EMBL/GenBank/DDBJ databases">
        <title>Draft genome sequence of Rohu Carp (Labeo rohita).</title>
        <authorList>
            <person name="Das P."/>
            <person name="Kushwaha B."/>
            <person name="Joshi C.G."/>
            <person name="Kumar D."/>
            <person name="Nagpure N.S."/>
            <person name="Sahoo L."/>
            <person name="Das S.P."/>
            <person name="Bit A."/>
            <person name="Patnaik S."/>
            <person name="Meher P.K."/>
            <person name="Jayasankar P."/>
            <person name="Koringa P.G."/>
            <person name="Patel N.V."/>
            <person name="Hinsu A.T."/>
            <person name="Kumar R."/>
            <person name="Pandey M."/>
            <person name="Agarwal S."/>
            <person name="Srivastava S."/>
            <person name="Singh M."/>
            <person name="Iquebal M.A."/>
            <person name="Jaiswal S."/>
            <person name="Angadi U.B."/>
            <person name="Kumar N."/>
            <person name="Raza M."/>
            <person name="Shah T.M."/>
            <person name="Rai A."/>
            <person name="Jena J.K."/>
        </authorList>
    </citation>
    <scope>NUCLEOTIDE SEQUENCE [LARGE SCALE GENOMIC DNA]</scope>
    <source>
        <strain evidence="1">DASCIFA01</strain>
        <tissue evidence="1">Testis</tissue>
    </source>
</reference>
<gene>
    <name evidence="1" type="ORF">ROHU_011747</name>
</gene>
<evidence type="ECO:0000313" key="1">
    <source>
        <dbReference type="EMBL" id="RXN08061.1"/>
    </source>
</evidence>
<organism evidence="1 2">
    <name type="scientific">Labeo rohita</name>
    <name type="common">Indian major carp</name>
    <name type="synonym">Cyprinus rohita</name>
    <dbReference type="NCBI Taxonomy" id="84645"/>
    <lineage>
        <taxon>Eukaryota</taxon>
        <taxon>Metazoa</taxon>
        <taxon>Chordata</taxon>
        <taxon>Craniata</taxon>
        <taxon>Vertebrata</taxon>
        <taxon>Euteleostomi</taxon>
        <taxon>Actinopterygii</taxon>
        <taxon>Neopterygii</taxon>
        <taxon>Teleostei</taxon>
        <taxon>Ostariophysi</taxon>
        <taxon>Cypriniformes</taxon>
        <taxon>Cyprinidae</taxon>
        <taxon>Labeoninae</taxon>
        <taxon>Labeonini</taxon>
        <taxon>Labeo</taxon>
    </lineage>
</organism>
<dbReference type="Proteomes" id="UP000290572">
    <property type="component" value="Unassembled WGS sequence"/>
</dbReference>
<name>A0A498LIZ2_LABRO</name>
<evidence type="ECO:0000313" key="2">
    <source>
        <dbReference type="Proteomes" id="UP000290572"/>
    </source>
</evidence>
<keyword evidence="2" id="KW-1185">Reference proteome</keyword>
<dbReference type="AlphaFoldDB" id="A0A498LIZ2"/>
<dbReference type="EMBL" id="QBIY01013331">
    <property type="protein sequence ID" value="RXN08061.1"/>
    <property type="molecule type" value="Genomic_DNA"/>
</dbReference>
<protein>
    <submittedName>
        <fullName evidence="1">Arachidonate 5-lipoxygenase-like protein</fullName>
    </submittedName>
</protein>
<comment type="caution">
    <text evidence="1">The sequence shown here is derived from an EMBL/GenBank/DDBJ whole genome shotgun (WGS) entry which is preliminary data.</text>
</comment>
<accession>A0A498LIZ2</accession>
<proteinExistence type="predicted"/>
<sequence length="84" mass="9333">MFCALRTYLPIMDSAEDTEVRQTIVQQGILLGRQQEEINVWHQAVTNLTQQLAVISQRLDQIQISPLVVPTAAALVVEEAPTSC</sequence>